<reference evidence="1 2" key="1">
    <citation type="journal article" date="2022" name="Hortic Res">
        <title>A haplotype resolved chromosomal level avocado genome allows analysis of novel avocado genes.</title>
        <authorList>
            <person name="Nath O."/>
            <person name="Fletcher S.J."/>
            <person name="Hayward A."/>
            <person name="Shaw L.M."/>
            <person name="Masouleh A.K."/>
            <person name="Furtado A."/>
            <person name="Henry R.J."/>
            <person name="Mitter N."/>
        </authorList>
    </citation>
    <scope>NUCLEOTIDE SEQUENCE [LARGE SCALE GENOMIC DNA]</scope>
    <source>
        <strain evidence="2">cv. Hass</strain>
    </source>
</reference>
<proteinExistence type="predicted"/>
<dbReference type="Proteomes" id="UP001234297">
    <property type="component" value="Chromosome 4"/>
</dbReference>
<evidence type="ECO:0000313" key="2">
    <source>
        <dbReference type="Proteomes" id="UP001234297"/>
    </source>
</evidence>
<organism evidence="1 2">
    <name type="scientific">Persea americana</name>
    <name type="common">Avocado</name>
    <dbReference type="NCBI Taxonomy" id="3435"/>
    <lineage>
        <taxon>Eukaryota</taxon>
        <taxon>Viridiplantae</taxon>
        <taxon>Streptophyta</taxon>
        <taxon>Embryophyta</taxon>
        <taxon>Tracheophyta</taxon>
        <taxon>Spermatophyta</taxon>
        <taxon>Magnoliopsida</taxon>
        <taxon>Magnoliidae</taxon>
        <taxon>Laurales</taxon>
        <taxon>Lauraceae</taxon>
        <taxon>Persea</taxon>
    </lineage>
</organism>
<keyword evidence="2" id="KW-1185">Reference proteome</keyword>
<dbReference type="EMBL" id="CM056812">
    <property type="protein sequence ID" value="KAJ8617037.1"/>
    <property type="molecule type" value="Genomic_DNA"/>
</dbReference>
<sequence length="261" mass="29482">MPLKVSWRWRGGPRVGLGEVFSLAIVILKRKKDRRPWHGIDNLATNRNTPKSKWSLDLLRYRCYADLERVAAEGREEIELGMTPLENAISVLRISSLNQQRALARSLIVVIQMVAEAVRFRHNEHQMRQSITSTEVFQPDAAMLCLENRWSALSTAVQQSSQGGVFSSPIELRTVRNIPVYVGSVSHRVVTGLAIMLFACRSSDPASYNQFIEHLLMIRPVVIDEKVKDDDPEPTVRMSGRNGLCVDVKDGFYNNGNPIQL</sequence>
<comment type="caution">
    <text evidence="1">The sequence shown here is derived from an EMBL/GenBank/DDBJ whole genome shotgun (WGS) entry which is preliminary data.</text>
</comment>
<protein>
    <submittedName>
        <fullName evidence="1">Uncharacterized protein</fullName>
    </submittedName>
</protein>
<name>A0ACC2K7F8_PERAE</name>
<gene>
    <name evidence="1" type="ORF">MRB53_013223</name>
</gene>
<accession>A0ACC2K7F8</accession>
<evidence type="ECO:0000313" key="1">
    <source>
        <dbReference type="EMBL" id="KAJ8617037.1"/>
    </source>
</evidence>